<feature type="transmembrane region" description="Helical" evidence="1">
    <location>
        <begin position="12"/>
        <end position="28"/>
    </location>
</feature>
<keyword evidence="1" id="KW-0472">Membrane</keyword>
<dbReference type="Pfam" id="PF11255">
    <property type="entry name" value="DUF3054"/>
    <property type="match status" value="1"/>
</dbReference>
<organism evidence="2">
    <name type="scientific">Sinomonas puerhi</name>
    <dbReference type="NCBI Taxonomy" id="3238584"/>
    <lineage>
        <taxon>Bacteria</taxon>
        <taxon>Bacillati</taxon>
        <taxon>Actinomycetota</taxon>
        <taxon>Actinomycetes</taxon>
        <taxon>Micrococcales</taxon>
        <taxon>Micrococcaceae</taxon>
        <taxon>Sinomonas</taxon>
    </lineage>
</organism>
<feature type="transmembrane region" description="Helical" evidence="1">
    <location>
        <begin position="40"/>
        <end position="61"/>
    </location>
</feature>
<keyword evidence="1" id="KW-0812">Transmembrane</keyword>
<dbReference type="InterPro" id="IPR021414">
    <property type="entry name" value="DUF3054"/>
</dbReference>
<dbReference type="EMBL" id="CP163302">
    <property type="protein sequence ID" value="XDP47223.1"/>
    <property type="molecule type" value="Genomic_DNA"/>
</dbReference>
<name>A0AB39L9X6_9MICC</name>
<gene>
    <name evidence="2" type="ORF">AB5L97_09715</name>
</gene>
<dbReference type="RefSeq" id="WP_307958285.1">
    <property type="nucleotide sequence ID" value="NZ_CP163302.1"/>
</dbReference>
<sequence>MQSSEPDLPRTAAIAAVADLIVVLAFAATGRATHNLDSPVLGVLATAWPFVVGLAAAWAAVRLWRRPLSVWPAGISAWLGSYLIGMLLRWATGGGMATPFLLVALGTLGVFLVGWRAAVLGIRAARRTSADR</sequence>
<dbReference type="AlphaFoldDB" id="A0AB39L9X6"/>
<protein>
    <submittedName>
        <fullName evidence="2">DUF3054 domain-containing protein</fullName>
    </submittedName>
</protein>
<reference evidence="2" key="1">
    <citation type="submission" date="2024-07" db="EMBL/GenBank/DDBJ databases">
        <authorList>
            <person name="fu j."/>
        </authorList>
    </citation>
    <scope>NUCLEOTIDE SEQUENCE</scope>
    <source>
        <strain evidence="2">P10A9</strain>
    </source>
</reference>
<accession>A0AB39L9X6</accession>
<dbReference type="KEGG" id="spue:AB5L97_09715"/>
<evidence type="ECO:0000313" key="2">
    <source>
        <dbReference type="EMBL" id="XDP47223.1"/>
    </source>
</evidence>
<proteinExistence type="predicted"/>
<keyword evidence="1" id="KW-1133">Transmembrane helix</keyword>
<feature type="transmembrane region" description="Helical" evidence="1">
    <location>
        <begin position="100"/>
        <end position="122"/>
    </location>
</feature>
<evidence type="ECO:0000256" key="1">
    <source>
        <dbReference type="SAM" id="Phobius"/>
    </source>
</evidence>
<feature type="transmembrane region" description="Helical" evidence="1">
    <location>
        <begin position="68"/>
        <end position="88"/>
    </location>
</feature>